<dbReference type="GO" id="GO:0046084">
    <property type="term" value="P:adenine biosynthetic process"/>
    <property type="evidence" value="ECO:0007669"/>
    <property type="project" value="TreeGrafter"/>
</dbReference>
<evidence type="ECO:0000256" key="13">
    <source>
        <dbReference type="ARBA" id="ARBA00033093"/>
    </source>
</evidence>
<comment type="caution">
    <text evidence="18">The sequence shown here is derived from an EMBL/GenBank/DDBJ whole genome shotgun (WGS) entry which is preliminary data.</text>
</comment>
<dbReference type="FunFam" id="3.30.1330.10:FF:000001">
    <property type="entry name" value="Phosphoribosylformylglycinamidine cyclo-ligase"/>
    <property type="match status" value="1"/>
</dbReference>
<evidence type="ECO:0000256" key="1">
    <source>
        <dbReference type="ARBA" id="ARBA00004496"/>
    </source>
</evidence>
<evidence type="ECO:0000256" key="3">
    <source>
        <dbReference type="ARBA" id="ARBA00010280"/>
    </source>
</evidence>
<evidence type="ECO:0000256" key="12">
    <source>
        <dbReference type="ARBA" id="ARBA00032931"/>
    </source>
</evidence>
<dbReference type="InterPro" id="IPR036921">
    <property type="entry name" value="PurM-like_N_sf"/>
</dbReference>
<dbReference type="Pfam" id="PF02769">
    <property type="entry name" value="AIRS_C"/>
    <property type="match status" value="1"/>
</dbReference>
<dbReference type="InterPro" id="IPR010918">
    <property type="entry name" value="PurM-like_C_dom"/>
</dbReference>
<sequence length="352" mass="37677">MDYKKAGVDIEAGKKAVDDITSIVKSTYTKGVIDNFGLFGSLFSIGELNYKNPVLVSGTDGVGTKLKIAFAANKHDTVGIDLVAMSVNDIACLGAKPLFFLDYISTSNLNPGIIKEIVSGIAFGCKEAKCSLLGGEMAEMPSFYQSGDYDLAGFAVGIVEKDEIIDGKEIKEGDGVIGIASSGLHSNGYSLARKIVFEMMGLSINDRLLKDGRTVKDALLEPTIIYSELISALKGKFKIKGIAHITGGGITENLARILPQAVSAEIDGNSWEVPELFKILKEEGGISGDEFYRVFNAGIGMIVITEAKDAQDIVKFINNEVFYSGGKNFSSFNIGYICSNKSRNGQPSVSIK</sequence>
<dbReference type="GO" id="GO:0005829">
    <property type="term" value="C:cytosol"/>
    <property type="evidence" value="ECO:0007669"/>
    <property type="project" value="TreeGrafter"/>
</dbReference>
<reference evidence="18 19" key="1">
    <citation type="submission" date="2019-01" db="EMBL/GenBank/DDBJ databases">
        <title>Insights into ecological role of a new deltaproteobacterial order Candidatus Sinidesulfobacterales (Sva0485) by metagenomics and metatranscriptomics.</title>
        <authorList>
            <person name="Tan S."/>
            <person name="Liu J."/>
            <person name="Fang Y."/>
            <person name="Hedlund B."/>
            <person name="Lian Z.-H."/>
            <person name="Huang L.-Y."/>
            <person name="Li J.-T."/>
            <person name="Huang L.-N."/>
            <person name="Li W.-J."/>
            <person name="Jiang H.-C."/>
            <person name="Dong H.-L."/>
            <person name="Shu W.-S."/>
        </authorList>
    </citation>
    <scope>NUCLEOTIDE SEQUENCE [LARGE SCALE GENOMIC DNA]</scope>
    <source>
        <strain evidence="18">AP4</strain>
    </source>
</reference>
<evidence type="ECO:0000259" key="17">
    <source>
        <dbReference type="Pfam" id="PF02769"/>
    </source>
</evidence>
<protein>
    <recommendedName>
        <fullName evidence="5 15">Phosphoribosylformylglycinamidine cyclo-ligase</fullName>
        <ecNumber evidence="4 15">6.3.3.1</ecNumber>
    </recommendedName>
    <alternativeName>
        <fullName evidence="12 15">AIR synthase</fullName>
    </alternativeName>
    <alternativeName>
        <fullName evidence="13 15">AIRS</fullName>
    </alternativeName>
    <alternativeName>
        <fullName evidence="11 15">Phosphoribosyl-aminoimidazole synthetase</fullName>
    </alternativeName>
</protein>
<evidence type="ECO:0000256" key="9">
    <source>
        <dbReference type="ARBA" id="ARBA00022755"/>
    </source>
</evidence>
<dbReference type="HAMAP" id="MF_00741">
    <property type="entry name" value="AIRS"/>
    <property type="match status" value="1"/>
</dbReference>
<evidence type="ECO:0000313" key="18">
    <source>
        <dbReference type="EMBL" id="RZV36696.1"/>
    </source>
</evidence>
<evidence type="ECO:0000256" key="8">
    <source>
        <dbReference type="ARBA" id="ARBA00022741"/>
    </source>
</evidence>
<accession>A0A520X6B4</accession>
<dbReference type="PANTHER" id="PTHR10520">
    <property type="entry name" value="TRIFUNCTIONAL PURINE BIOSYNTHETIC PROTEIN ADENOSINE-3-RELATED"/>
    <property type="match status" value="1"/>
</dbReference>
<evidence type="ECO:0000256" key="4">
    <source>
        <dbReference type="ARBA" id="ARBA00013047"/>
    </source>
</evidence>
<evidence type="ECO:0000256" key="15">
    <source>
        <dbReference type="HAMAP-Rule" id="MF_00741"/>
    </source>
</evidence>
<organism evidence="18 19">
    <name type="scientific">Candidatus Acidulodesulfobacterium acidiphilum</name>
    <dbReference type="NCBI Taxonomy" id="2597224"/>
    <lineage>
        <taxon>Bacteria</taxon>
        <taxon>Deltaproteobacteria</taxon>
        <taxon>Candidatus Acidulodesulfobacterales</taxon>
        <taxon>Candidatus Acidulodesulfobacterium</taxon>
    </lineage>
</organism>
<dbReference type="NCBIfam" id="TIGR00878">
    <property type="entry name" value="purM"/>
    <property type="match status" value="1"/>
</dbReference>
<evidence type="ECO:0000313" key="19">
    <source>
        <dbReference type="Proteomes" id="UP000322454"/>
    </source>
</evidence>
<dbReference type="InterPro" id="IPR004733">
    <property type="entry name" value="PurM_cligase"/>
</dbReference>
<dbReference type="SUPFAM" id="SSF56042">
    <property type="entry name" value="PurM C-terminal domain-like"/>
    <property type="match status" value="1"/>
</dbReference>
<evidence type="ECO:0000256" key="14">
    <source>
        <dbReference type="ARBA" id="ARBA00049057"/>
    </source>
</evidence>
<evidence type="ECO:0000256" key="6">
    <source>
        <dbReference type="ARBA" id="ARBA00022490"/>
    </source>
</evidence>
<keyword evidence="10 15" id="KW-0067">ATP-binding</keyword>
<dbReference type="Gene3D" id="3.90.650.10">
    <property type="entry name" value="PurM-like C-terminal domain"/>
    <property type="match status" value="1"/>
</dbReference>
<evidence type="ECO:0000259" key="16">
    <source>
        <dbReference type="Pfam" id="PF00586"/>
    </source>
</evidence>
<evidence type="ECO:0000256" key="5">
    <source>
        <dbReference type="ARBA" id="ARBA00020367"/>
    </source>
</evidence>
<keyword evidence="7 15" id="KW-0436">Ligase</keyword>
<feature type="domain" description="PurM-like N-terminal" evidence="16">
    <location>
        <begin position="54"/>
        <end position="159"/>
    </location>
</feature>
<dbReference type="FunFam" id="3.90.650.10:FF:000011">
    <property type="entry name" value="Phosphoribosylformylglycinamidine cyclo-ligase"/>
    <property type="match status" value="1"/>
</dbReference>
<dbReference type="AlphaFoldDB" id="A0A520X6B4"/>
<dbReference type="CDD" id="cd02196">
    <property type="entry name" value="PurM"/>
    <property type="match status" value="1"/>
</dbReference>
<name>A0A520X6B4_9DELT</name>
<dbReference type="Proteomes" id="UP000322454">
    <property type="component" value="Unassembled WGS sequence"/>
</dbReference>
<evidence type="ECO:0000256" key="10">
    <source>
        <dbReference type="ARBA" id="ARBA00022840"/>
    </source>
</evidence>
<dbReference type="EMBL" id="SHMQ01000056">
    <property type="protein sequence ID" value="RZV36696.1"/>
    <property type="molecule type" value="Genomic_DNA"/>
</dbReference>
<dbReference type="UniPathway" id="UPA00074">
    <property type="reaction ID" value="UER00129"/>
</dbReference>
<dbReference type="GO" id="GO:0004641">
    <property type="term" value="F:phosphoribosylformylglycinamidine cyclo-ligase activity"/>
    <property type="evidence" value="ECO:0007669"/>
    <property type="project" value="UniProtKB-UniRule"/>
</dbReference>
<gene>
    <name evidence="15" type="primary">purM</name>
    <name evidence="18" type="ORF">EVJ48_10100</name>
</gene>
<dbReference type="SUPFAM" id="SSF55326">
    <property type="entry name" value="PurM N-terminal domain-like"/>
    <property type="match status" value="1"/>
</dbReference>
<dbReference type="Pfam" id="PF00586">
    <property type="entry name" value="AIRS"/>
    <property type="match status" value="1"/>
</dbReference>
<dbReference type="InterPro" id="IPR016188">
    <property type="entry name" value="PurM-like_N"/>
</dbReference>
<dbReference type="GO" id="GO:0005524">
    <property type="term" value="F:ATP binding"/>
    <property type="evidence" value="ECO:0007669"/>
    <property type="project" value="UniProtKB-KW"/>
</dbReference>
<keyword evidence="6 15" id="KW-0963">Cytoplasm</keyword>
<comment type="similarity">
    <text evidence="3 15">Belongs to the AIR synthase family.</text>
</comment>
<keyword evidence="8 15" id="KW-0547">Nucleotide-binding</keyword>
<dbReference type="InterPro" id="IPR036676">
    <property type="entry name" value="PurM-like_C_sf"/>
</dbReference>
<keyword evidence="9 15" id="KW-0658">Purine biosynthesis</keyword>
<dbReference type="EC" id="6.3.3.1" evidence="4 15"/>
<evidence type="ECO:0000256" key="11">
    <source>
        <dbReference type="ARBA" id="ARBA00031908"/>
    </source>
</evidence>
<comment type="catalytic activity">
    <reaction evidence="14 15">
        <text>2-formamido-N(1)-(5-O-phospho-beta-D-ribosyl)acetamidine + ATP = 5-amino-1-(5-phospho-beta-D-ribosyl)imidazole + ADP + phosphate + H(+)</text>
        <dbReference type="Rhea" id="RHEA:23032"/>
        <dbReference type="ChEBI" id="CHEBI:15378"/>
        <dbReference type="ChEBI" id="CHEBI:30616"/>
        <dbReference type="ChEBI" id="CHEBI:43474"/>
        <dbReference type="ChEBI" id="CHEBI:137981"/>
        <dbReference type="ChEBI" id="CHEBI:147287"/>
        <dbReference type="ChEBI" id="CHEBI:456216"/>
        <dbReference type="EC" id="6.3.3.1"/>
    </reaction>
</comment>
<comment type="pathway">
    <text evidence="2 15">Purine metabolism; IMP biosynthesis via de novo pathway; 5-amino-1-(5-phospho-D-ribosyl)imidazole from N(2)-formyl-N(1)-(5-phospho-D-ribosyl)glycinamide: step 2/2.</text>
</comment>
<dbReference type="PANTHER" id="PTHR10520:SF12">
    <property type="entry name" value="TRIFUNCTIONAL PURINE BIOSYNTHETIC PROTEIN ADENOSINE-3"/>
    <property type="match status" value="1"/>
</dbReference>
<feature type="domain" description="PurM-like C-terminal" evidence="17">
    <location>
        <begin position="171"/>
        <end position="315"/>
    </location>
</feature>
<proteinExistence type="inferred from homology"/>
<dbReference type="GO" id="GO:0006189">
    <property type="term" value="P:'de novo' IMP biosynthetic process"/>
    <property type="evidence" value="ECO:0007669"/>
    <property type="project" value="UniProtKB-UniRule"/>
</dbReference>
<evidence type="ECO:0000256" key="7">
    <source>
        <dbReference type="ARBA" id="ARBA00022598"/>
    </source>
</evidence>
<dbReference type="Gene3D" id="3.30.1330.10">
    <property type="entry name" value="PurM-like, N-terminal domain"/>
    <property type="match status" value="1"/>
</dbReference>
<dbReference type="GO" id="GO:0004637">
    <property type="term" value="F:phosphoribosylamine-glycine ligase activity"/>
    <property type="evidence" value="ECO:0007669"/>
    <property type="project" value="TreeGrafter"/>
</dbReference>
<comment type="subcellular location">
    <subcellularLocation>
        <location evidence="1 15">Cytoplasm</location>
    </subcellularLocation>
</comment>
<evidence type="ECO:0000256" key="2">
    <source>
        <dbReference type="ARBA" id="ARBA00004686"/>
    </source>
</evidence>